<name>A0A2G5BLV8_COERN</name>
<dbReference type="Gene3D" id="3.40.50.150">
    <property type="entry name" value="Vaccinia Virus protein VP39"/>
    <property type="match status" value="1"/>
</dbReference>
<dbReference type="OrthoDB" id="10254945at2759"/>
<gene>
    <name evidence="1" type="ORF">COEREDRAFT_36998</name>
</gene>
<protein>
    <recommendedName>
        <fullName evidence="3">S-adenosyl-L-methionine-dependent methyltransferase</fullName>
    </recommendedName>
</protein>
<evidence type="ECO:0008006" key="3">
    <source>
        <dbReference type="Google" id="ProtNLM"/>
    </source>
</evidence>
<evidence type="ECO:0000313" key="2">
    <source>
        <dbReference type="Proteomes" id="UP000242474"/>
    </source>
</evidence>
<reference evidence="1 2" key="1">
    <citation type="journal article" date="2015" name="Genome Biol. Evol.">
        <title>Phylogenomic analyses indicate that early fungi evolved digesting cell walls of algal ancestors of land plants.</title>
        <authorList>
            <person name="Chang Y."/>
            <person name="Wang S."/>
            <person name="Sekimoto S."/>
            <person name="Aerts A.L."/>
            <person name="Choi C."/>
            <person name="Clum A."/>
            <person name="LaButti K.M."/>
            <person name="Lindquist E.A."/>
            <person name="Yee Ngan C."/>
            <person name="Ohm R.A."/>
            <person name="Salamov A.A."/>
            <person name="Grigoriev I.V."/>
            <person name="Spatafora J.W."/>
            <person name="Berbee M.L."/>
        </authorList>
    </citation>
    <scope>NUCLEOTIDE SEQUENCE [LARGE SCALE GENOMIC DNA]</scope>
    <source>
        <strain evidence="1 2">NRRL 1564</strain>
    </source>
</reference>
<dbReference type="InterPro" id="IPR052356">
    <property type="entry name" value="Thiol_S-MT"/>
</dbReference>
<dbReference type="AlphaFoldDB" id="A0A2G5BLV8"/>
<accession>A0A2G5BLV8</accession>
<dbReference type="PANTHER" id="PTHR45036:SF1">
    <property type="entry name" value="METHYLTRANSFERASE LIKE 7A"/>
    <property type="match status" value="1"/>
</dbReference>
<keyword evidence="2" id="KW-1185">Reference proteome</keyword>
<dbReference type="Pfam" id="PF13489">
    <property type="entry name" value="Methyltransf_23"/>
    <property type="match status" value="1"/>
</dbReference>
<evidence type="ECO:0000313" key="1">
    <source>
        <dbReference type="EMBL" id="PIA19687.1"/>
    </source>
</evidence>
<dbReference type="SUPFAM" id="SSF53335">
    <property type="entry name" value="S-adenosyl-L-methionine-dependent methyltransferases"/>
    <property type="match status" value="1"/>
</dbReference>
<dbReference type="STRING" id="763665.A0A2G5BLV8"/>
<sequence length="234" mass="26424">YFTFQWSFLSVGQDERTDPYRSVLWKEAYGNVLELGPGFSSSLKHLHHKTTNDSSYNVDPAVIHSYTALEPNPFMYNGLQENAEKNGFRVKYDHENDPNNIPQAVLDGAPYDTILTSFALCTAAKPEESIKNIIKLLKPGGSYIFVEHVRHPTPGDPLVVEDNGVNGWFWGKMQDWVNPIWNILGHGCHITRKTGEVIASMDGWESVDYKMVRVNDILIAYFLPMAFGTAIKAK</sequence>
<feature type="non-terminal residue" evidence="1">
    <location>
        <position position="1"/>
    </location>
</feature>
<dbReference type="InterPro" id="IPR029063">
    <property type="entry name" value="SAM-dependent_MTases_sf"/>
</dbReference>
<organism evidence="1 2">
    <name type="scientific">Coemansia reversa (strain ATCC 12441 / NRRL 1564)</name>
    <dbReference type="NCBI Taxonomy" id="763665"/>
    <lineage>
        <taxon>Eukaryota</taxon>
        <taxon>Fungi</taxon>
        <taxon>Fungi incertae sedis</taxon>
        <taxon>Zoopagomycota</taxon>
        <taxon>Kickxellomycotina</taxon>
        <taxon>Kickxellomycetes</taxon>
        <taxon>Kickxellales</taxon>
        <taxon>Kickxellaceae</taxon>
        <taxon>Coemansia</taxon>
    </lineage>
</organism>
<dbReference type="PANTHER" id="PTHR45036">
    <property type="entry name" value="METHYLTRANSFERASE LIKE 7B"/>
    <property type="match status" value="1"/>
</dbReference>
<proteinExistence type="predicted"/>
<dbReference type="CDD" id="cd02440">
    <property type="entry name" value="AdoMet_MTases"/>
    <property type="match status" value="1"/>
</dbReference>
<dbReference type="EMBL" id="KZ303486">
    <property type="protein sequence ID" value="PIA19687.1"/>
    <property type="molecule type" value="Genomic_DNA"/>
</dbReference>
<dbReference type="Proteomes" id="UP000242474">
    <property type="component" value="Unassembled WGS sequence"/>
</dbReference>